<accession>A0ABU0DX96</accession>
<dbReference type="EMBL" id="JAUSUP010000018">
    <property type="protein sequence ID" value="MDQ0352985.1"/>
    <property type="molecule type" value="Genomic_DNA"/>
</dbReference>
<sequence>MPSWLQNQFLKAYASKDIQQIKTLNQCWFFYYKKLLND</sequence>
<dbReference type="Proteomes" id="UP001236723">
    <property type="component" value="Unassembled WGS sequence"/>
</dbReference>
<organism evidence="1 2">
    <name type="scientific">Alkalibacillus filiformis</name>
    <dbReference type="NCBI Taxonomy" id="200990"/>
    <lineage>
        <taxon>Bacteria</taxon>
        <taxon>Bacillati</taxon>
        <taxon>Bacillota</taxon>
        <taxon>Bacilli</taxon>
        <taxon>Bacillales</taxon>
        <taxon>Bacillaceae</taxon>
        <taxon>Alkalibacillus</taxon>
    </lineage>
</organism>
<dbReference type="NCBIfam" id="NF033225">
    <property type="entry name" value="spore_CmpA"/>
    <property type="match status" value="1"/>
</dbReference>
<evidence type="ECO:0008006" key="3">
    <source>
        <dbReference type="Google" id="ProtNLM"/>
    </source>
</evidence>
<protein>
    <recommendedName>
        <fullName evidence="3">Cortex morphogenetic protein CmpA</fullName>
    </recommendedName>
</protein>
<dbReference type="InterPro" id="IPR047764">
    <property type="entry name" value="CmpA"/>
</dbReference>
<name>A0ABU0DX96_9BACI</name>
<comment type="caution">
    <text evidence="1">The sequence shown here is derived from an EMBL/GenBank/DDBJ whole genome shotgun (WGS) entry which is preliminary data.</text>
</comment>
<evidence type="ECO:0000313" key="2">
    <source>
        <dbReference type="Proteomes" id="UP001236723"/>
    </source>
</evidence>
<dbReference type="Pfam" id="PF26301">
    <property type="entry name" value="spore_CmpA"/>
    <property type="match status" value="1"/>
</dbReference>
<gene>
    <name evidence="1" type="ORF">J2R98_002836</name>
</gene>
<dbReference type="RefSeq" id="WP_146818593.1">
    <property type="nucleotide sequence ID" value="NZ_JAUSUP010000018.1"/>
</dbReference>
<keyword evidence="2" id="KW-1185">Reference proteome</keyword>
<proteinExistence type="predicted"/>
<evidence type="ECO:0000313" key="1">
    <source>
        <dbReference type="EMBL" id="MDQ0352985.1"/>
    </source>
</evidence>
<reference evidence="1 2" key="1">
    <citation type="submission" date="2023-07" db="EMBL/GenBank/DDBJ databases">
        <title>Genomic Encyclopedia of Type Strains, Phase IV (KMG-IV): sequencing the most valuable type-strain genomes for metagenomic binning, comparative biology and taxonomic classification.</title>
        <authorList>
            <person name="Goeker M."/>
        </authorList>
    </citation>
    <scope>NUCLEOTIDE SEQUENCE [LARGE SCALE GENOMIC DNA]</scope>
    <source>
        <strain evidence="1 2">DSM 15448</strain>
    </source>
</reference>